<proteinExistence type="predicted"/>
<evidence type="ECO:0000313" key="2">
    <source>
        <dbReference type="EMBL" id="KAK7590888.1"/>
    </source>
</evidence>
<evidence type="ECO:0000313" key="3">
    <source>
        <dbReference type="Proteomes" id="UP001367676"/>
    </source>
</evidence>
<feature type="region of interest" description="Disordered" evidence="1">
    <location>
        <begin position="240"/>
        <end position="281"/>
    </location>
</feature>
<accession>A0AAN9TKW5</accession>
<dbReference type="Proteomes" id="UP001367676">
    <property type="component" value="Unassembled WGS sequence"/>
</dbReference>
<reference evidence="2 3" key="1">
    <citation type="submission" date="2024-03" db="EMBL/GenBank/DDBJ databases">
        <title>Adaptation during the transition from Ophiocordyceps entomopathogen to insect associate is accompanied by gene loss and intensified selection.</title>
        <authorList>
            <person name="Ward C.M."/>
            <person name="Onetto C.A."/>
            <person name="Borneman A.R."/>
        </authorList>
    </citation>
    <scope>NUCLEOTIDE SEQUENCE [LARGE SCALE GENOMIC DNA]</scope>
    <source>
        <strain evidence="2">AWRI1</strain>
        <tissue evidence="2">Single Adult Female</tissue>
    </source>
</reference>
<sequence length="293" mass="33357">MFEYKGVKVQPLDNYPNNIVATEFDGLDTRFYKPDLDHRLRLDENLIRDEYARSEQDKLRRESVSHFDDFFEPPLSQPLSHHNSRYSHQPHMPYLAAKSSMHVINDGPKLGMWDDIESSIQKLDPENVEMIGSLAAAAAINTTMPQIKVEVTDEPTSSDAYHNHSIVQTITVKSEKLPSLHSPSPTLQQQQLIQSTTVPNGPYSSNCHSIVPQQYHNSYKSNLYSIPPRIMYPVSVSADADSNSVNSVPRRTPPPPYPIPSATPVSRATQKYNRRNNPELEKRRIHHCNYLSK</sequence>
<dbReference type="EMBL" id="JBBCAQ010000022">
    <property type="protein sequence ID" value="KAK7590888.1"/>
    <property type="molecule type" value="Genomic_DNA"/>
</dbReference>
<comment type="caution">
    <text evidence="2">The sequence shown here is derived from an EMBL/GenBank/DDBJ whole genome shotgun (WGS) entry which is preliminary data.</text>
</comment>
<dbReference type="AlphaFoldDB" id="A0AAN9TKW5"/>
<name>A0AAN9TKW5_9HEMI</name>
<organism evidence="2 3">
    <name type="scientific">Parthenolecanium corni</name>
    <dbReference type="NCBI Taxonomy" id="536013"/>
    <lineage>
        <taxon>Eukaryota</taxon>
        <taxon>Metazoa</taxon>
        <taxon>Ecdysozoa</taxon>
        <taxon>Arthropoda</taxon>
        <taxon>Hexapoda</taxon>
        <taxon>Insecta</taxon>
        <taxon>Pterygota</taxon>
        <taxon>Neoptera</taxon>
        <taxon>Paraneoptera</taxon>
        <taxon>Hemiptera</taxon>
        <taxon>Sternorrhyncha</taxon>
        <taxon>Coccoidea</taxon>
        <taxon>Coccidae</taxon>
        <taxon>Parthenolecanium</taxon>
    </lineage>
</organism>
<feature type="compositionally biased region" description="Low complexity" evidence="1">
    <location>
        <begin position="240"/>
        <end position="250"/>
    </location>
</feature>
<feature type="compositionally biased region" description="Pro residues" evidence="1">
    <location>
        <begin position="251"/>
        <end position="261"/>
    </location>
</feature>
<gene>
    <name evidence="2" type="ORF">V9T40_002501</name>
</gene>
<protein>
    <submittedName>
        <fullName evidence="2">Uncharacterized protein</fullName>
    </submittedName>
</protein>
<keyword evidence="3" id="KW-1185">Reference proteome</keyword>
<evidence type="ECO:0000256" key="1">
    <source>
        <dbReference type="SAM" id="MobiDB-lite"/>
    </source>
</evidence>